<gene>
    <name evidence="4" type="ORF">I8U20_11550</name>
</gene>
<evidence type="ECO:0000256" key="2">
    <source>
        <dbReference type="SAM" id="Phobius"/>
    </source>
</evidence>
<proteinExistence type="predicted"/>
<feature type="region of interest" description="Disordered" evidence="1">
    <location>
        <begin position="265"/>
        <end position="301"/>
    </location>
</feature>
<protein>
    <submittedName>
        <fullName evidence="4">Helix-turn-helix domain-containing protein</fullName>
    </submittedName>
</protein>
<dbReference type="PANTHER" id="PTHR34475:SF1">
    <property type="entry name" value="CYTOSKELETON PROTEIN RODZ"/>
    <property type="match status" value="1"/>
</dbReference>
<dbReference type="InterPro" id="IPR010982">
    <property type="entry name" value="Lambda_DNA-bd_dom_sf"/>
</dbReference>
<feature type="compositionally biased region" description="Polar residues" evidence="1">
    <location>
        <begin position="180"/>
        <end position="209"/>
    </location>
</feature>
<evidence type="ECO:0000313" key="5">
    <source>
        <dbReference type="Proteomes" id="UP000633619"/>
    </source>
</evidence>
<feature type="transmembrane region" description="Helical" evidence="2">
    <location>
        <begin position="237"/>
        <end position="257"/>
    </location>
</feature>
<keyword evidence="2" id="KW-0812">Transmembrane</keyword>
<dbReference type="InterPro" id="IPR050400">
    <property type="entry name" value="Bact_Cytoskel_RodZ"/>
</dbReference>
<keyword evidence="2" id="KW-0472">Membrane</keyword>
<dbReference type="Proteomes" id="UP000633619">
    <property type="component" value="Unassembled WGS sequence"/>
</dbReference>
<organism evidence="4 5">
    <name type="scientific">Thermoactinomyces intermedius</name>
    <dbReference type="NCBI Taxonomy" id="2024"/>
    <lineage>
        <taxon>Bacteria</taxon>
        <taxon>Bacillati</taxon>
        <taxon>Bacillota</taxon>
        <taxon>Bacilli</taxon>
        <taxon>Bacillales</taxon>
        <taxon>Thermoactinomycetaceae</taxon>
        <taxon>Thermoactinomyces</taxon>
    </lineage>
</organism>
<dbReference type="EMBL" id="JAECVW010000008">
    <property type="protein sequence ID" value="MBH8595963.1"/>
    <property type="molecule type" value="Genomic_DNA"/>
</dbReference>
<dbReference type="Pfam" id="PF13413">
    <property type="entry name" value="HTH_25"/>
    <property type="match status" value="1"/>
</dbReference>
<dbReference type="SUPFAM" id="SSF47413">
    <property type="entry name" value="lambda repressor-like DNA-binding domains"/>
    <property type="match status" value="1"/>
</dbReference>
<dbReference type="RefSeq" id="WP_181732610.1">
    <property type="nucleotide sequence ID" value="NZ_JACEIR010000009.1"/>
</dbReference>
<evidence type="ECO:0000259" key="3">
    <source>
        <dbReference type="SMART" id="SM00530"/>
    </source>
</evidence>
<evidence type="ECO:0000313" key="4">
    <source>
        <dbReference type="EMBL" id="MBH8595963.1"/>
    </source>
</evidence>
<dbReference type="Gene3D" id="1.10.260.40">
    <property type="entry name" value="lambda repressor-like DNA-binding domains"/>
    <property type="match status" value="1"/>
</dbReference>
<feature type="region of interest" description="Disordered" evidence="1">
    <location>
        <begin position="79"/>
        <end position="211"/>
    </location>
</feature>
<dbReference type="PANTHER" id="PTHR34475">
    <property type="match status" value="1"/>
</dbReference>
<dbReference type="InterPro" id="IPR001387">
    <property type="entry name" value="Cro/C1-type_HTH"/>
</dbReference>
<sequence>MSGIGDYLKQVRQQRGYSLEEVNRITNIHIKYLHALENDRFDLLPSPFYAKAFLRTYAKSLGVDTKPLLDHFDKLMKMRPNQEQSKAFTPPKPASRTQMLPKPSGKFLPPKGQAQSPRPNGLLGGSPFRQPINPEPEPAKKSLSSAPNPGLNFRPENQQNQLPPVPEVPKAPEQPAGLQPTKNPEPSTQTPVPQTTLSLPPLEATQQHLLTPRRVAMELKKKQMKEKKENVKKKKHTMIAMVVGALLLLSGGVYVYLHDHQTSQPEKRNAMEFPSGNGQMEDVNAASQNSPTLEEGEESSDPYVGQEFLIKNVDKLNVVLKGRSGESTVLYAPTPKDQPQKLTLRVGQEVTLDTAGKNYIWFRLGTPSNVEILVNDQQINTDAQDAEKSYVVKVQ</sequence>
<accession>A0A8I1DCX8</accession>
<feature type="domain" description="HTH cro/C1-type" evidence="3">
    <location>
        <begin position="7"/>
        <end position="64"/>
    </location>
</feature>
<dbReference type="AlphaFoldDB" id="A0A8I1DCX8"/>
<name>A0A8I1DCX8_THEIN</name>
<keyword evidence="2" id="KW-1133">Transmembrane helix</keyword>
<reference evidence="4 5" key="1">
    <citation type="submission" date="2020-12" db="EMBL/GenBank/DDBJ databases">
        <title>WGS of Thermoactinomyces spp.</title>
        <authorList>
            <person name="Cheng K."/>
        </authorList>
    </citation>
    <scope>NUCLEOTIDE SEQUENCE [LARGE SCALE GENOMIC DNA]</scope>
    <source>
        <strain evidence="5">CICC 10671\DSM 43846</strain>
    </source>
</reference>
<dbReference type="GO" id="GO:0003677">
    <property type="term" value="F:DNA binding"/>
    <property type="evidence" value="ECO:0007669"/>
    <property type="project" value="InterPro"/>
</dbReference>
<comment type="caution">
    <text evidence="4">The sequence shown here is derived from an EMBL/GenBank/DDBJ whole genome shotgun (WGS) entry which is preliminary data.</text>
</comment>
<dbReference type="SMART" id="SM00530">
    <property type="entry name" value="HTH_XRE"/>
    <property type="match status" value="1"/>
</dbReference>
<evidence type="ECO:0000256" key="1">
    <source>
        <dbReference type="SAM" id="MobiDB-lite"/>
    </source>
</evidence>
<keyword evidence="5" id="KW-1185">Reference proteome</keyword>
<dbReference type="CDD" id="cd00093">
    <property type="entry name" value="HTH_XRE"/>
    <property type="match status" value="1"/>
</dbReference>